<gene>
    <name evidence="1" type="ORF">HMF8227_01191</name>
</gene>
<dbReference type="Pfam" id="PF13365">
    <property type="entry name" value="Trypsin_2"/>
    <property type="match status" value="1"/>
</dbReference>
<dbReference type="Proteomes" id="UP000245728">
    <property type="component" value="Chromosome"/>
</dbReference>
<dbReference type="Gene3D" id="2.40.10.10">
    <property type="entry name" value="Trypsin-like serine proteases"/>
    <property type="match status" value="2"/>
</dbReference>
<organism evidence="1 2">
    <name type="scientific">Saliniradius amylolyticus</name>
    <dbReference type="NCBI Taxonomy" id="2183582"/>
    <lineage>
        <taxon>Bacteria</taxon>
        <taxon>Pseudomonadati</taxon>
        <taxon>Pseudomonadota</taxon>
        <taxon>Gammaproteobacteria</taxon>
        <taxon>Alteromonadales</taxon>
        <taxon>Alteromonadaceae</taxon>
        <taxon>Saliniradius</taxon>
    </lineage>
</organism>
<keyword evidence="2" id="KW-1185">Reference proteome</keyword>
<sequence>MINIRLSQVIVMVLTCLPLVVIGKPLVSVVTEVKPSVVGVGIFRPMGTPRVKILGTGFAVAKGQWVATNAHVVDQALDPKTRQHYAVFAGSGDKITVIPVTVIAKDEDHDLAILALSGAKLPPMVLNTRWYQDGTEIAFTGFPIGAVLGLYPVTHKGIISARTPIAIPADHSSQLSIQKLKRLREPFLTYQLDATAYPGNSGSPVYEQNSGEVIAIVNKVFVKETKEDVLRDPSHITYAIPTRYLQQLLDSIE</sequence>
<dbReference type="EMBL" id="CP029347">
    <property type="protein sequence ID" value="AWL11672.1"/>
    <property type="molecule type" value="Genomic_DNA"/>
</dbReference>
<evidence type="ECO:0000313" key="2">
    <source>
        <dbReference type="Proteomes" id="UP000245728"/>
    </source>
</evidence>
<protein>
    <recommendedName>
        <fullName evidence="3">Serine protease</fullName>
    </recommendedName>
</protein>
<reference evidence="1 2" key="1">
    <citation type="submission" date="2018-05" db="EMBL/GenBank/DDBJ databases">
        <title>Salinimonas sp. HMF8227 Genome sequencing and assembly.</title>
        <authorList>
            <person name="Kang H."/>
            <person name="Kang J."/>
            <person name="Cha I."/>
            <person name="Kim H."/>
            <person name="Joh K."/>
        </authorList>
    </citation>
    <scope>NUCLEOTIDE SEQUENCE [LARGE SCALE GENOMIC DNA]</scope>
    <source>
        <strain evidence="1 2">HMF8227</strain>
    </source>
</reference>
<dbReference type="PANTHER" id="PTHR43019">
    <property type="entry name" value="SERINE ENDOPROTEASE DEGS"/>
    <property type="match status" value="1"/>
</dbReference>
<name>A0A2S2E2C6_9ALTE</name>
<evidence type="ECO:0000313" key="1">
    <source>
        <dbReference type="EMBL" id="AWL11672.1"/>
    </source>
</evidence>
<accession>A0A2S2E2C6</accession>
<dbReference type="KEGG" id="salh:HMF8227_01191"/>
<dbReference type="InterPro" id="IPR009003">
    <property type="entry name" value="Peptidase_S1_PA"/>
</dbReference>
<proteinExistence type="predicted"/>
<dbReference type="PANTHER" id="PTHR43019:SF23">
    <property type="entry name" value="PROTEASE DO-LIKE 5, CHLOROPLASTIC"/>
    <property type="match status" value="1"/>
</dbReference>
<dbReference type="SUPFAM" id="SSF50494">
    <property type="entry name" value="Trypsin-like serine proteases"/>
    <property type="match status" value="1"/>
</dbReference>
<dbReference type="AlphaFoldDB" id="A0A2S2E2C6"/>
<dbReference type="InterPro" id="IPR043504">
    <property type="entry name" value="Peptidase_S1_PA_chymotrypsin"/>
</dbReference>
<evidence type="ECO:0008006" key="3">
    <source>
        <dbReference type="Google" id="ProtNLM"/>
    </source>
</evidence>